<dbReference type="Proteomes" id="UP001152523">
    <property type="component" value="Unassembled WGS sequence"/>
</dbReference>
<dbReference type="Pfam" id="PF13966">
    <property type="entry name" value="zf-RVT"/>
    <property type="match status" value="1"/>
</dbReference>
<sequence>MASFLWGSNSNKKNFHWAKWSRLCYPIDEGGLGFRALADVEKAYTLKLWWRWKNNKSAWCEFVKARYPRGEDMRSRITDSNVWRRICGIHDMAASLCSYTSSGTMQWDPGIHGLFSLASAYNEIRDTKFVTFTDKHIWHKNQTMQVKFFLWKLLNSFLPISENMQRFQITLQPSRCPLCRSNCETTDHIFFNCSYSKKIWQYFMAVFGINMPMVASIRQIMILWWIEAGSK</sequence>
<evidence type="ECO:0000259" key="1">
    <source>
        <dbReference type="Pfam" id="PF13966"/>
    </source>
</evidence>
<proteinExistence type="predicted"/>
<dbReference type="PANTHER" id="PTHR33116">
    <property type="entry name" value="REVERSE TRANSCRIPTASE ZINC-BINDING DOMAIN-CONTAINING PROTEIN-RELATED-RELATED"/>
    <property type="match status" value="1"/>
</dbReference>
<dbReference type="EMBL" id="CAMAPF010000101">
    <property type="protein sequence ID" value="CAH9098856.1"/>
    <property type="molecule type" value="Genomic_DNA"/>
</dbReference>
<reference evidence="2" key="1">
    <citation type="submission" date="2022-07" db="EMBL/GenBank/DDBJ databases">
        <authorList>
            <person name="Macas J."/>
            <person name="Novak P."/>
            <person name="Neumann P."/>
        </authorList>
    </citation>
    <scope>NUCLEOTIDE SEQUENCE</scope>
</reference>
<evidence type="ECO:0000313" key="2">
    <source>
        <dbReference type="EMBL" id="CAH9098856.1"/>
    </source>
</evidence>
<protein>
    <recommendedName>
        <fullName evidence="1">Reverse transcriptase zinc-binding domain-containing protein</fullName>
    </recommendedName>
</protein>
<keyword evidence="3" id="KW-1185">Reference proteome</keyword>
<dbReference type="InterPro" id="IPR026960">
    <property type="entry name" value="RVT-Znf"/>
</dbReference>
<evidence type="ECO:0000313" key="3">
    <source>
        <dbReference type="Proteomes" id="UP001152523"/>
    </source>
</evidence>
<name>A0AAV0DEA5_9ASTE</name>
<dbReference type="PANTHER" id="PTHR33116:SF82">
    <property type="entry name" value="RNASE H FAMILY PROTEIN"/>
    <property type="match status" value="1"/>
</dbReference>
<accession>A0AAV0DEA5</accession>
<organism evidence="2 3">
    <name type="scientific">Cuscuta epithymum</name>
    <dbReference type="NCBI Taxonomy" id="186058"/>
    <lineage>
        <taxon>Eukaryota</taxon>
        <taxon>Viridiplantae</taxon>
        <taxon>Streptophyta</taxon>
        <taxon>Embryophyta</taxon>
        <taxon>Tracheophyta</taxon>
        <taxon>Spermatophyta</taxon>
        <taxon>Magnoliopsida</taxon>
        <taxon>eudicotyledons</taxon>
        <taxon>Gunneridae</taxon>
        <taxon>Pentapetalae</taxon>
        <taxon>asterids</taxon>
        <taxon>lamiids</taxon>
        <taxon>Solanales</taxon>
        <taxon>Convolvulaceae</taxon>
        <taxon>Cuscuteae</taxon>
        <taxon>Cuscuta</taxon>
        <taxon>Cuscuta subgen. Cuscuta</taxon>
    </lineage>
</organism>
<gene>
    <name evidence="2" type="ORF">CEPIT_LOCUS14579</name>
</gene>
<comment type="caution">
    <text evidence="2">The sequence shown here is derived from an EMBL/GenBank/DDBJ whole genome shotgun (WGS) entry which is preliminary data.</text>
</comment>
<feature type="non-terminal residue" evidence="2">
    <location>
        <position position="231"/>
    </location>
</feature>
<dbReference type="AlphaFoldDB" id="A0AAV0DEA5"/>
<feature type="domain" description="Reverse transcriptase zinc-binding" evidence="1">
    <location>
        <begin position="115"/>
        <end position="200"/>
    </location>
</feature>